<comment type="caution">
    <text evidence="14">The sequence shown here is derived from an EMBL/GenBank/DDBJ whole genome shotgun (WGS) entry which is preliminary data.</text>
</comment>
<protein>
    <recommendedName>
        <fullName evidence="4">Type-4 uracil-DNA glycosylase</fullName>
        <ecNumber evidence="3">3.2.2.27</ecNumber>
    </recommendedName>
</protein>
<evidence type="ECO:0000256" key="6">
    <source>
        <dbReference type="ARBA" id="ARBA00022723"/>
    </source>
</evidence>
<evidence type="ECO:0000259" key="13">
    <source>
        <dbReference type="SMART" id="SM00986"/>
    </source>
</evidence>
<keyword evidence="5" id="KW-0004">4Fe-4S</keyword>
<evidence type="ECO:0000256" key="12">
    <source>
        <dbReference type="SAM" id="MobiDB-lite"/>
    </source>
</evidence>
<dbReference type="Proteomes" id="UP000777784">
    <property type="component" value="Unassembled WGS sequence"/>
</dbReference>
<comment type="catalytic activity">
    <reaction evidence="1">
        <text>Hydrolyzes single-stranded DNA or mismatched double-stranded DNA and polynucleotides, releasing free uracil.</text>
        <dbReference type="EC" id="3.2.2.27"/>
    </reaction>
</comment>
<dbReference type="InterPro" id="IPR005122">
    <property type="entry name" value="Uracil-DNA_glycosylase-like"/>
</dbReference>
<dbReference type="GO" id="GO:0006281">
    <property type="term" value="P:DNA repair"/>
    <property type="evidence" value="ECO:0007669"/>
    <property type="project" value="UniProtKB-KW"/>
</dbReference>
<gene>
    <name evidence="14" type="ORF">KJ970_19495</name>
</gene>
<evidence type="ECO:0000313" key="14">
    <source>
        <dbReference type="EMBL" id="MBU2693107.1"/>
    </source>
</evidence>
<evidence type="ECO:0000256" key="2">
    <source>
        <dbReference type="ARBA" id="ARBA00006521"/>
    </source>
</evidence>
<keyword evidence="11" id="KW-0234">DNA repair</keyword>
<accession>A0A948S0M2</accession>
<dbReference type="InterPro" id="IPR005273">
    <property type="entry name" value="Ura-DNA_glyco_family4"/>
</dbReference>
<dbReference type="PANTHER" id="PTHR33693">
    <property type="entry name" value="TYPE-5 URACIL-DNA GLYCOSYLASE"/>
    <property type="match status" value="1"/>
</dbReference>
<evidence type="ECO:0000256" key="10">
    <source>
        <dbReference type="ARBA" id="ARBA00023014"/>
    </source>
</evidence>
<name>A0A948S0M2_UNCEI</name>
<organism evidence="14 15">
    <name type="scientific">Eiseniibacteriota bacterium</name>
    <dbReference type="NCBI Taxonomy" id="2212470"/>
    <lineage>
        <taxon>Bacteria</taxon>
        <taxon>Candidatus Eiseniibacteriota</taxon>
    </lineage>
</organism>
<feature type="compositionally biased region" description="Low complexity" evidence="12">
    <location>
        <begin position="1"/>
        <end position="24"/>
    </location>
</feature>
<evidence type="ECO:0000256" key="11">
    <source>
        <dbReference type="ARBA" id="ARBA00023204"/>
    </source>
</evidence>
<evidence type="ECO:0000256" key="7">
    <source>
        <dbReference type="ARBA" id="ARBA00022763"/>
    </source>
</evidence>
<evidence type="ECO:0000256" key="9">
    <source>
        <dbReference type="ARBA" id="ARBA00023004"/>
    </source>
</evidence>
<evidence type="ECO:0000256" key="8">
    <source>
        <dbReference type="ARBA" id="ARBA00022801"/>
    </source>
</evidence>
<dbReference type="EMBL" id="JAHJDP010000114">
    <property type="protein sequence ID" value="MBU2693107.1"/>
    <property type="molecule type" value="Genomic_DNA"/>
</dbReference>
<dbReference type="InterPro" id="IPR036895">
    <property type="entry name" value="Uracil-DNA_glycosylase-like_sf"/>
</dbReference>
<dbReference type="CDD" id="cd10030">
    <property type="entry name" value="UDG-F4_TTUDGA_SPO1dp_like"/>
    <property type="match status" value="1"/>
</dbReference>
<dbReference type="GO" id="GO:0046872">
    <property type="term" value="F:metal ion binding"/>
    <property type="evidence" value="ECO:0007669"/>
    <property type="project" value="UniProtKB-KW"/>
</dbReference>
<keyword evidence="8" id="KW-0378">Hydrolase</keyword>
<sequence length="252" mass="27930">MPAGAKPAAVKPAAQAKASPAAKPQFGLPPQATGRAKEWKKQLAAVDADAMACRKCALCETRTKVVFGTGEATVPLVFVGEAPGRDEDLQGVAFVGRAGQLLTKIIEAMGLRREDVYICNVLKCRPPNNRDPQPEEVVACIPYLERQLEILKPRIICSLGRHSTYALLNRKDPIGKLRGRVFLYNGIKMVPTYHPAALLRNPDLKRTVWEDVQKVRRILDDPDSIPAEAFEEVEPFRMKAELKRRLDQDLGI</sequence>
<evidence type="ECO:0000256" key="1">
    <source>
        <dbReference type="ARBA" id="ARBA00001400"/>
    </source>
</evidence>
<evidence type="ECO:0000256" key="3">
    <source>
        <dbReference type="ARBA" id="ARBA00012030"/>
    </source>
</evidence>
<evidence type="ECO:0000313" key="15">
    <source>
        <dbReference type="Proteomes" id="UP000777784"/>
    </source>
</evidence>
<dbReference type="GO" id="GO:0004844">
    <property type="term" value="F:uracil DNA N-glycosylase activity"/>
    <property type="evidence" value="ECO:0007669"/>
    <property type="project" value="UniProtKB-EC"/>
</dbReference>
<evidence type="ECO:0000256" key="4">
    <source>
        <dbReference type="ARBA" id="ARBA00019403"/>
    </source>
</evidence>
<dbReference type="EC" id="3.2.2.27" evidence="3"/>
<reference evidence="14" key="1">
    <citation type="submission" date="2021-05" db="EMBL/GenBank/DDBJ databases">
        <title>Energy efficiency and biological interactions define the core microbiome of deep oligotrophic groundwater.</title>
        <authorList>
            <person name="Mehrshad M."/>
            <person name="Lopez-Fernandez M."/>
            <person name="Bell E."/>
            <person name="Bernier-Latmani R."/>
            <person name="Bertilsson S."/>
            <person name="Dopson M."/>
        </authorList>
    </citation>
    <scope>NUCLEOTIDE SEQUENCE</scope>
    <source>
        <strain evidence="14">Modern_marine.mb.64</strain>
    </source>
</reference>
<dbReference type="SMART" id="SM00987">
    <property type="entry name" value="UreE_C"/>
    <property type="match status" value="1"/>
</dbReference>
<evidence type="ECO:0000256" key="5">
    <source>
        <dbReference type="ARBA" id="ARBA00022485"/>
    </source>
</evidence>
<dbReference type="Gene3D" id="3.40.470.10">
    <property type="entry name" value="Uracil-DNA glycosylase-like domain"/>
    <property type="match status" value="1"/>
</dbReference>
<keyword evidence="10" id="KW-0411">Iron-sulfur</keyword>
<comment type="similarity">
    <text evidence="2">Belongs to the uracil-DNA glycosylase (UDG) superfamily. Type 4 (UDGa) family.</text>
</comment>
<dbReference type="PANTHER" id="PTHR33693:SF1">
    <property type="entry name" value="TYPE-4 URACIL-DNA GLYCOSYLASE"/>
    <property type="match status" value="1"/>
</dbReference>
<dbReference type="NCBIfam" id="TIGR00758">
    <property type="entry name" value="UDG_fam4"/>
    <property type="match status" value="1"/>
</dbReference>
<keyword evidence="7" id="KW-0227">DNA damage</keyword>
<keyword evidence="9" id="KW-0408">Iron</keyword>
<dbReference type="SMART" id="SM00986">
    <property type="entry name" value="UDG"/>
    <property type="match status" value="1"/>
</dbReference>
<dbReference type="AlphaFoldDB" id="A0A948S0M2"/>
<dbReference type="SUPFAM" id="SSF52141">
    <property type="entry name" value="Uracil-DNA glycosylase-like"/>
    <property type="match status" value="1"/>
</dbReference>
<keyword evidence="6" id="KW-0479">Metal-binding</keyword>
<feature type="domain" description="Uracil-DNA glycosylase-like" evidence="13">
    <location>
        <begin position="67"/>
        <end position="213"/>
    </location>
</feature>
<dbReference type="InterPro" id="IPR051536">
    <property type="entry name" value="UDG_Type-4/5"/>
</dbReference>
<dbReference type="GO" id="GO:0051539">
    <property type="term" value="F:4 iron, 4 sulfur cluster binding"/>
    <property type="evidence" value="ECO:0007669"/>
    <property type="project" value="UniProtKB-KW"/>
</dbReference>
<proteinExistence type="inferred from homology"/>
<feature type="region of interest" description="Disordered" evidence="12">
    <location>
        <begin position="1"/>
        <end position="34"/>
    </location>
</feature>
<dbReference type="Pfam" id="PF03167">
    <property type="entry name" value="UDG"/>
    <property type="match status" value="1"/>
</dbReference>